<gene>
    <name evidence="2" type="ORF">THRCLA_05432</name>
</gene>
<dbReference type="AlphaFoldDB" id="A0A1V9ZW39"/>
<proteinExistence type="predicted"/>
<keyword evidence="1" id="KW-1133">Transmembrane helix</keyword>
<evidence type="ECO:0000313" key="3">
    <source>
        <dbReference type="Proteomes" id="UP000243217"/>
    </source>
</evidence>
<feature type="transmembrane region" description="Helical" evidence="1">
    <location>
        <begin position="45"/>
        <end position="68"/>
    </location>
</feature>
<keyword evidence="1" id="KW-0472">Membrane</keyword>
<sequence>MVLSCVNWIVVFVLEAFIFPYQNNNLPNTCGLATSTSCFIFSEVAYTYCLSAVVSGAITLGGIIYISVKSSNHSSHSKPPEDNSVMKYLEINDIYSRVTTSRGCVRRKGKDLVLDQGLLLMKNVLRISQFHMTRLSNVQYELVYLMLPKCYQRRFSLDVGTVLVFFIENDKISGQFGYKNLHELGLEDTKITQWHLAYLR</sequence>
<comment type="caution">
    <text evidence="2">The sequence shown here is derived from an EMBL/GenBank/DDBJ whole genome shotgun (WGS) entry which is preliminary data.</text>
</comment>
<evidence type="ECO:0000256" key="1">
    <source>
        <dbReference type="SAM" id="Phobius"/>
    </source>
</evidence>
<name>A0A1V9ZW39_9STRA</name>
<reference evidence="2 3" key="1">
    <citation type="journal article" date="2014" name="Genome Biol. Evol.">
        <title>The secreted proteins of Achlya hypogyna and Thraustotheca clavata identify the ancestral oomycete secretome and reveal gene acquisitions by horizontal gene transfer.</title>
        <authorList>
            <person name="Misner I."/>
            <person name="Blouin N."/>
            <person name="Leonard G."/>
            <person name="Richards T.A."/>
            <person name="Lane C.E."/>
        </authorList>
    </citation>
    <scope>NUCLEOTIDE SEQUENCE [LARGE SCALE GENOMIC DNA]</scope>
    <source>
        <strain evidence="2 3">ATCC 34112</strain>
    </source>
</reference>
<dbReference type="EMBL" id="JNBS01001212">
    <property type="protein sequence ID" value="OQS02171.1"/>
    <property type="molecule type" value="Genomic_DNA"/>
</dbReference>
<dbReference type="Proteomes" id="UP000243217">
    <property type="component" value="Unassembled WGS sequence"/>
</dbReference>
<keyword evidence="3" id="KW-1185">Reference proteome</keyword>
<evidence type="ECO:0000313" key="2">
    <source>
        <dbReference type="EMBL" id="OQS02171.1"/>
    </source>
</evidence>
<protein>
    <submittedName>
        <fullName evidence="2">Uncharacterized protein</fullName>
    </submittedName>
</protein>
<dbReference type="OrthoDB" id="182527at2759"/>
<accession>A0A1V9ZW39</accession>
<keyword evidence="1" id="KW-0812">Transmembrane</keyword>
<organism evidence="2 3">
    <name type="scientific">Thraustotheca clavata</name>
    <dbReference type="NCBI Taxonomy" id="74557"/>
    <lineage>
        <taxon>Eukaryota</taxon>
        <taxon>Sar</taxon>
        <taxon>Stramenopiles</taxon>
        <taxon>Oomycota</taxon>
        <taxon>Saprolegniomycetes</taxon>
        <taxon>Saprolegniales</taxon>
        <taxon>Achlyaceae</taxon>
        <taxon>Thraustotheca</taxon>
    </lineage>
</organism>